<evidence type="ECO:0000313" key="3">
    <source>
        <dbReference type="Proteomes" id="UP001187192"/>
    </source>
</evidence>
<sequence>MNENEFSNYSNSMEGLIMSHRNHSVLLNERGFENLPSEGLMNNENRFSHLFNMAKGVNVVTDPFTTTTYHGGEQIGNGQIGGESDNSEDIAEQDELVNSEKIPEKIPEAEEQKLGAIKDSMIDTTLLKIGLWIEILWNDVLSMRAVLENNKPGILELELSCPPVFLLDETSNPRMHVGKLSKTPLMAKPQFAGLAFVSQDDLKEGDNL</sequence>
<protein>
    <recommendedName>
        <fullName evidence="1">TRF2/HOY1 PH-like domain-containing protein</fullName>
    </recommendedName>
</protein>
<evidence type="ECO:0000259" key="1">
    <source>
        <dbReference type="Pfam" id="PF24818"/>
    </source>
</evidence>
<evidence type="ECO:0000313" key="2">
    <source>
        <dbReference type="EMBL" id="GMN44026.1"/>
    </source>
</evidence>
<dbReference type="AlphaFoldDB" id="A0AA88AHF8"/>
<gene>
    <name evidence="2" type="ORF">TIFTF001_013224</name>
</gene>
<dbReference type="Pfam" id="PF24818">
    <property type="entry name" value="PH_TRF2_HOY1"/>
    <property type="match status" value="1"/>
</dbReference>
<accession>A0AA88AHF8</accession>
<organism evidence="2 3">
    <name type="scientific">Ficus carica</name>
    <name type="common">Common fig</name>
    <dbReference type="NCBI Taxonomy" id="3494"/>
    <lineage>
        <taxon>Eukaryota</taxon>
        <taxon>Viridiplantae</taxon>
        <taxon>Streptophyta</taxon>
        <taxon>Embryophyta</taxon>
        <taxon>Tracheophyta</taxon>
        <taxon>Spermatophyta</taxon>
        <taxon>Magnoliopsida</taxon>
        <taxon>eudicotyledons</taxon>
        <taxon>Gunneridae</taxon>
        <taxon>Pentapetalae</taxon>
        <taxon>rosids</taxon>
        <taxon>fabids</taxon>
        <taxon>Rosales</taxon>
        <taxon>Moraceae</taxon>
        <taxon>Ficeae</taxon>
        <taxon>Ficus</taxon>
    </lineage>
</organism>
<dbReference type="Proteomes" id="UP001187192">
    <property type="component" value="Unassembled WGS sequence"/>
</dbReference>
<proteinExistence type="predicted"/>
<name>A0AA88AHF8_FICCA</name>
<feature type="domain" description="TRF2/HOY1 PH-like" evidence="1">
    <location>
        <begin position="133"/>
        <end position="176"/>
    </location>
</feature>
<reference evidence="2" key="1">
    <citation type="submission" date="2023-07" db="EMBL/GenBank/DDBJ databases">
        <title>draft genome sequence of fig (Ficus carica).</title>
        <authorList>
            <person name="Takahashi T."/>
            <person name="Nishimura K."/>
        </authorList>
    </citation>
    <scope>NUCLEOTIDE SEQUENCE</scope>
</reference>
<keyword evidence="3" id="KW-1185">Reference proteome</keyword>
<dbReference type="InterPro" id="IPR057939">
    <property type="entry name" value="TRF2_HOY1_PH"/>
</dbReference>
<comment type="caution">
    <text evidence="2">The sequence shown here is derived from an EMBL/GenBank/DDBJ whole genome shotgun (WGS) entry which is preliminary data.</text>
</comment>
<dbReference type="EMBL" id="BTGU01000017">
    <property type="protein sequence ID" value="GMN44026.1"/>
    <property type="molecule type" value="Genomic_DNA"/>
</dbReference>